<dbReference type="Proteomes" id="UP001629744">
    <property type="component" value="Unassembled WGS sequence"/>
</dbReference>
<protein>
    <recommendedName>
        <fullName evidence="4">Heavy metal-binding domain-containing protein</fullName>
    </recommendedName>
</protein>
<dbReference type="EMBL" id="JBDLNU010000001">
    <property type="protein sequence ID" value="MFM1727368.1"/>
    <property type="molecule type" value="Genomic_DNA"/>
</dbReference>
<organism evidence="2 3">
    <name type="scientific">Prescottella soli</name>
    <dbReference type="NCBI Taxonomy" id="1543852"/>
    <lineage>
        <taxon>Bacteria</taxon>
        <taxon>Bacillati</taxon>
        <taxon>Actinomycetota</taxon>
        <taxon>Actinomycetes</taxon>
        <taxon>Mycobacteriales</taxon>
        <taxon>Nocardiaceae</taxon>
        <taxon>Prescottella</taxon>
    </lineage>
</organism>
<reference evidence="2 3" key="1">
    <citation type="submission" date="2023-11" db="EMBL/GenBank/DDBJ databases">
        <authorList>
            <person name="Val-Calvo J."/>
            <person name="Scortti M."/>
            <person name="Vazquez-Boland J."/>
        </authorList>
    </citation>
    <scope>NUCLEOTIDE SEQUENCE [LARGE SCALE GENOMIC DNA]</scope>
    <source>
        <strain evidence="2 3">DSM 46662</strain>
    </source>
</reference>
<gene>
    <name evidence="2" type="ORF">ABEU19_000827</name>
</gene>
<evidence type="ECO:0000313" key="3">
    <source>
        <dbReference type="Proteomes" id="UP001629744"/>
    </source>
</evidence>
<feature type="compositionally biased region" description="Basic and acidic residues" evidence="1">
    <location>
        <begin position="302"/>
        <end position="311"/>
    </location>
</feature>
<accession>A0ABW9FQ95</accession>
<name>A0ABW9FQ95_9NOCA</name>
<comment type="caution">
    <text evidence="2">The sequence shown here is derived from an EMBL/GenBank/DDBJ whole genome shotgun (WGS) entry which is preliminary data.</text>
</comment>
<feature type="region of interest" description="Disordered" evidence="1">
    <location>
        <begin position="289"/>
        <end position="311"/>
    </location>
</feature>
<proteinExistence type="predicted"/>
<dbReference type="RefSeq" id="WP_348607961.1">
    <property type="nucleotide sequence ID" value="NZ_CP157276.1"/>
</dbReference>
<evidence type="ECO:0000313" key="2">
    <source>
        <dbReference type="EMBL" id="MFM1727368.1"/>
    </source>
</evidence>
<feature type="compositionally biased region" description="Low complexity" evidence="1">
    <location>
        <begin position="289"/>
        <end position="301"/>
    </location>
</feature>
<sequence>MRTSTTLIAYAGGLAVVFAAALGVGTVTGSPIDMTSTHTDSHAAAAPTATPEAGLPAGLQVSQNGYTLSEITSPARAEEPGTLSFRILSADAEPVRAFDELHGKQLHLIVVRTDTSQFRHVHPTLGPDGTWSIDWTWPTGGTYRVFADFQASGAHGQLTLGRNVDVAGDLQPATLPAASRTATVDGYTVTLDGDLTTAGGPLTLRVTRNGVPVTDLDPYLGAYGHLVALRTGDLAYLHVHPEGAPGNGVTAPGPDVTFHTQAPSAGTYRLFLDFQHEGTVHTAEFTVPVGPTTTPPATESAPAHDGHEGGH</sequence>
<evidence type="ECO:0008006" key="4">
    <source>
        <dbReference type="Google" id="ProtNLM"/>
    </source>
</evidence>
<evidence type="ECO:0000256" key="1">
    <source>
        <dbReference type="SAM" id="MobiDB-lite"/>
    </source>
</evidence>
<keyword evidence="3" id="KW-1185">Reference proteome</keyword>